<dbReference type="GO" id="GO:0039663">
    <property type="term" value="P:membrane fusion involved in viral entry into host cell"/>
    <property type="evidence" value="ECO:0007669"/>
    <property type="project" value="UniProtKB-KW"/>
</dbReference>
<evidence type="ECO:0000313" key="13">
    <source>
        <dbReference type="EMBL" id="ANS71160.1"/>
    </source>
</evidence>
<accession>A0A1B1MRL2</accession>
<sequence>MTDYTTLTVRGLDLNYVNTQEVKGISAVRTSTLCFFTLILAVSALILWLYVSNNTVLEELSRYVRIKNTVRGWKPLVNAKSNLESDRGRQISADRPELFKFQCVDFGTYFLPVRLNKDNYLPEAIQRGTGDGWVIQKAAKVDLSAQQFCQYVIQKYSQNTITCGNEMMKKIGYSGFFEGDHWCALYHNLLT</sequence>
<dbReference type="GO" id="GO:0046718">
    <property type="term" value="P:symbiont entry into host cell"/>
    <property type="evidence" value="ECO:0007669"/>
    <property type="project" value="UniProtKB-KW"/>
</dbReference>
<evidence type="ECO:0000256" key="11">
    <source>
        <dbReference type="ARBA" id="ARBA00023296"/>
    </source>
</evidence>
<evidence type="ECO:0000256" key="9">
    <source>
        <dbReference type="ARBA" id="ARBA00023136"/>
    </source>
</evidence>
<keyword evidence="2" id="KW-1168">Fusion of virus membrane with host membrane</keyword>
<keyword evidence="4 12" id="KW-0812">Transmembrane</keyword>
<dbReference type="EMBL" id="KU980965">
    <property type="protein sequence ID" value="ANS71160.1"/>
    <property type="molecule type" value="Genomic_DNA"/>
</dbReference>
<dbReference type="GeneID" id="28340403"/>
<gene>
    <name evidence="13" type="ORF">PTPV-Aus-076</name>
</gene>
<evidence type="ECO:0000313" key="14">
    <source>
        <dbReference type="Proteomes" id="UP000203626"/>
    </source>
</evidence>
<dbReference type="OrthoDB" id="12171at10239"/>
<name>A0A1B1MRL2_9POXV</name>
<keyword evidence="6" id="KW-0426">Late protein</keyword>
<evidence type="ECO:0000256" key="2">
    <source>
        <dbReference type="ARBA" id="ARBA00022506"/>
    </source>
</evidence>
<reference evidence="13 14" key="1">
    <citation type="journal article" date="2016" name="J. Gen. Virol.">
        <title>Genomic characterization of a novel poxvirus from a flying fox: evidence for a new genus?</title>
        <authorList>
            <person name="O'Dea M.A."/>
            <person name="Tu S.L."/>
            <person name="Pang S."/>
            <person name="De Ridder T."/>
            <person name="Jackson B."/>
            <person name="Upton C."/>
        </authorList>
    </citation>
    <scope>NUCLEOTIDE SEQUENCE [LARGE SCALE GENOMIC DNA]</scope>
    <source>
        <strain evidence="13 14">Australia</strain>
    </source>
</reference>
<evidence type="ECO:0000256" key="10">
    <source>
        <dbReference type="ARBA" id="ARBA00023157"/>
    </source>
</evidence>
<protein>
    <submittedName>
        <fullName evidence="13">Entry/fusion imv membrane protein</fullName>
    </submittedName>
</protein>
<evidence type="ECO:0000256" key="7">
    <source>
        <dbReference type="ARBA" id="ARBA00022968"/>
    </source>
</evidence>
<keyword evidence="11" id="KW-1160">Virus entry into host cell</keyword>
<keyword evidence="8 12" id="KW-1133">Transmembrane helix</keyword>
<dbReference type="Pfam" id="PF03356">
    <property type="entry name" value="Pox_LP_H2"/>
    <property type="match status" value="1"/>
</dbReference>
<dbReference type="RefSeq" id="YP_009268791.1">
    <property type="nucleotide sequence ID" value="NC_030656.1"/>
</dbReference>
<organism evidence="13 14">
    <name type="scientific">Pteropox virus</name>
    <dbReference type="NCBI Taxonomy" id="1873698"/>
    <lineage>
        <taxon>Viruses</taxon>
        <taxon>Varidnaviria</taxon>
        <taxon>Bamfordvirae</taxon>
        <taxon>Nucleocytoviricota</taxon>
        <taxon>Pokkesviricetes</taxon>
        <taxon>Chitovirales</taxon>
        <taxon>Poxviridae</taxon>
        <taxon>Chordopoxvirinae</taxon>
        <taxon>Pteropopoxvirus</taxon>
        <taxon>Pteropopoxvirus pteropox</taxon>
    </lineage>
</organism>
<keyword evidence="3" id="KW-1162">Viral penetration into host cytoplasm</keyword>
<keyword evidence="5" id="KW-0946">Virion</keyword>
<evidence type="ECO:0000256" key="6">
    <source>
        <dbReference type="ARBA" id="ARBA00022921"/>
    </source>
</evidence>
<evidence type="ECO:0000256" key="12">
    <source>
        <dbReference type="SAM" id="Phobius"/>
    </source>
</evidence>
<evidence type="ECO:0000256" key="1">
    <source>
        <dbReference type="ARBA" id="ARBA00004462"/>
    </source>
</evidence>
<dbReference type="Proteomes" id="UP000203626">
    <property type="component" value="Segment"/>
</dbReference>
<dbReference type="InterPro" id="IPR005023">
    <property type="entry name" value="Pox_LP_H2"/>
</dbReference>
<evidence type="ECO:0000256" key="3">
    <source>
        <dbReference type="ARBA" id="ARBA00022595"/>
    </source>
</evidence>
<proteinExistence type="predicted"/>
<keyword evidence="7" id="KW-0735">Signal-anchor</keyword>
<evidence type="ECO:0000256" key="4">
    <source>
        <dbReference type="ARBA" id="ARBA00022692"/>
    </source>
</evidence>
<feature type="transmembrane region" description="Helical" evidence="12">
    <location>
        <begin position="33"/>
        <end position="51"/>
    </location>
</feature>
<keyword evidence="10" id="KW-1015">Disulfide bond</keyword>
<keyword evidence="14" id="KW-1185">Reference proteome</keyword>
<comment type="subcellular location">
    <subcellularLocation>
        <location evidence="1">Virion membrane</location>
        <topology evidence="1">Single-pass type III membrane protein</topology>
    </subcellularLocation>
</comment>
<dbReference type="GO" id="GO:0055036">
    <property type="term" value="C:virion membrane"/>
    <property type="evidence" value="ECO:0007669"/>
    <property type="project" value="UniProtKB-SubCell"/>
</dbReference>
<keyword evidence="9 12" id="KW-0472">Membrane</keyword>
<dbReference type="KEGG" id="vg:28340403"/>
<evidence type="ECO:0000256" key="8">
    <source>
        <dbReference type="ARBA" id="ARBA00022989"/>
    </source>
</evidence>
<evidence type="ECO:0000256" key="5">
    <source>
        <dbReference type="ARBA" id="ARBA00022844"/>
    </source>
</evidence>